<keyword evidence="5 7" id="KW-1133">Transmembrane helix</keyword>
<dbReference type="GO" id="GO:0055085">
    <property type="term" value="P:transmembrane transport"/>
    <property type="evidence" value="ECO:0007669"/>
    <property type="project" value="InterPro"/>
</dbReference>
<dbReference type="SUPFAM" id="SSF161098">
    <property type="entry name" value="MetI-like"/>
    <property type="match status" value="1"/>
</dbReference>
<keyword evidence="11" id="KW-1185">Reference proteome</keyword>
<protein>
    <submittedName>
        <fullName evidence="10">Carbohydrate ABC transporter permease</fullName>
    </submittedName>
</protein>
<evidence type="ECO:0000256" key="2">
    <source>
        <dbReference type="ARBA" id="ARBA00022448"/>
    </source>
</evidence>
<dbReference type="InterPro" id="IPR050901">
    <property type="entry name" value="BP-dep_ABC_trans_perm"/>
</dbReference>
<evidence type="ECO:0000313" key="10">
    <source>
        <dbReference type="EMBL" id="NEE03391.1"/>
    </source>
</evidence>
<sequence length="292" mass="32516">MTATPTMTRPGPNVARAQSRRRNRQPVEHTTLIVLTAFLLAPFAWFVSVAFRPKDQLYQLLPSSLTLSNFTEMVDRVPDMVAYYTDSIIITFSAVVIIAVGSALAGFAFARLSFPGRDVLLWMIVATIFIPHPTVVASLWVQLFEMELLDTRLGLTLVYAAWGFAIGTFIMRNVFKQIPIELEQSARVDGASSWQILWRIYIPLAMGGMVVVSMLSFVHIWGEYLFAFTFAGENVIPMSLGIQFFQPSGSDPTYTFNVAAAAGLVMFVPSLVIYIGFQRWFSRGTMEGALKG</sequence>
<evidence type="ECO:0000256" key="8">
    <source>
        <dbReference type="SAM" id="MobiDB-lite"/>
    </source>
</evidence>
<feature type="transmembrane region" description="Helical" evidence="7">
    <location>
        <begin position="30"/>
        <end position="51"/>
    </location>
</feature>
<proteinExistence type="inferred from homology"/>
<feature type="transmembrane region" description="Helical" evidence="7">
    <location>
        <begin position="196"/>
        <end position="221"/>
    </location>
</feature>
<dbReference type="EMBL" id="JAAGOA010000022">
    <property type="protein sequence ID" value="NEE03391.1"/>
    <property type="molecule type" value="Genomic_DNA"/>
</dbReference>
<keyword evidence="6 7" id="KW-0472">Membrane</keyword>
<evidence type="ECO:0000256" key="3">
    <source>
        <dbReference type="ARBA" id="ARBA00022475"/>
    </source>
</evidence>
<evidence type="ECO:0000256" key="5">
    <source>
        <dbReference type="ARBA" id="ARBA00022989"/>
    </source>
</evidence>
<evidence type="ECO:0000256" key="1">
    <source>
        <dbReference type="ARBA" id="ARBA00004651"/>
    </source>
</evidence>
<feature type="transmembrane region" description="Helical" evidence="7">
    <location>
        <begin position="254"/>
        <end position="277"/>
    </location>
</feature>
<feature type="transmembrane region" description="Helical" evidence="7">
    <location>
        <begin position="119"/>
        <end position="141"/>
    </location>
</feature>
<dbReference type="InterPro" id="IPR000515">
    <property type="entry name" value="MetI-like"/>
</dbReference>
<dbReference type="PANTHER" id="PTHR32243">
    <property type="entry name" value="MALTOSE TRANSPORT SYSTEM PERMEASE-RELATED"/>
    <property type="match status" value="1"/>
</dbReference>
<dbReference type="PROSITE" id="PS50928">
    <property type="entry name" value="ABC_TM1"/>
    <property type="match status" value="1"/>
</dbReference>
<comment type="subcellular location">
    <subcellularLocation>
        <location evidence="1 7">Cell membrane</location>
        <topology evidence="1 7">Multi-pass membrane protein</topology>
    </subcellularLocation>
</comment>
<dbReference type="Gene3D" id="1.10.3720.10">
    <property type="entry name" value="MetI-like"/>
    <property type="match status" value="1"/>
</dbReference>
<feature type="transmembrane region" description="Helical" evidence="7">
    <location>
        <begin position="88"/>
        <end position="112"/>
    </location>
</feature>
<gene>
    <name evidence="10" type="ORF">G1H10_24800</name>
</gene>
<dbReference type="InterPro" id="IPR035906">
    <property type="entry name" value="MetI-like_sf"/>
</dbReference>
<feature type="region of interest" description="Disordered" evidence="8">
    <location>
        <begin position="1"/>
        <end position="23"/>
    </location>
</feature>
<evidence type="ECO:0000256" key="7">
    <source>
        <dbReference type="RuleBase" id="RU363032"/>
    </source>
</evidence>
<name>A0A6L9SG25_9ACTN</name>
<keyword evidence="4 7" id="KW-0812">Transmembrane</keyword>
<evidence type="ECO:0000259" key="9">
    <source>
        <dbReference type="PROSITE" id="PS50928"/>
    </source>
</evidence>
<comment type="caution">
    <text evidence="10">The sequence shown here is derived from an EMBL/GenBank/DDBJ whole genome shotgun (WGS) entry which is preliminary data.</text>
</comment>
<keyword evidence="3" id="KW-1003">Cell membrane</keyword>
<dbReference type="PANTHER" id="PTHR32243:SF18">
    <property type="entry name" value="INNER MEMBRANE ABC TRANSPORTER PERMEASE PROTEIN YCJP"/>
    <property type="match status" value="1"/>
</dbReference>
<dbReference type="GO" id="GO:0005886">
    <property type="term" value="C:plasma membrane"/>
    <property type="evidence" value="ECO:0007669"/>
    <property type="project" value="UniProtKB-SubCell"/>
</dbReference>
<evidence type="ECO:0000256" key="4">
    <source>
        <dbReference type="ARBA" id="ARBA00022692"/>
    </source>
</evidence>
<dbReference type="AlphaFoldDB" id="A0A6L9SG25"/>
<dbReference type="CDD" id="cd06261">
    <property type="entry name" value="TM_PBP2"/>
    <property type="match status" value="1"/>
</dbReference>
<comment type="similarity">
    <text evidence="7">Belongs to the binding-protein-dependent transport system permease family.</text>
</comment>
<evidence type="ECO:0000313" key="11">
    <source>
        <dbReference type="Proteomes" id="UP000475214"/>
    </source>
</evidence>
<dbReference type="RefSeq" id="WP_163743031.1">
    <property type="nucleotide sequence ID" value="NZ_JAAGOA010000022.1"/>
</dbReference>
<keyword evidence="2 7" id="KW-0813">Transport</keyword>
<evidence type="ECO:0000256" key="6">
    <source>
        <dbReference type="ARBA" id="ARBA00023136"/>
    </source>
</evidence>
<feature type="transmembrane region" description="Helical" evidence="7">
    <location>
        <begin position="153"/>
        <end position="175"/>
    </location>
</feature>
<reference evidence="10 11" key="1">
    <citation type="submission" date="2020-02" db="EMBL/GenBank/DDBJ databases">
        <authorList>
            <person name="Li X.-J."/>
            <person name="Han X.-M."/>
        </authorList>
    </citation>
    <scope>NUCLEOTIDE SEQUENCE [LARGE SCALE GENOMIC DNA]</scope>
    <source>
        <strain evidence="10 11">CCTCC AB 2017055</strain>
    </source>
</reference>
<dbReference type="Proteomes" id="UP000475214">
    <property type="component" value="Unassembled WGS sequence"/>
</dbReference>
<organism evidence="10 11">
    <name type="scientific">Phytoactinopolyspora halotolerans</name>
    <dbReference type="NCBI Taxonomy" id="1981512"/>
    <lineage>
        <taxon>Bacteria</taxon>
        <taxon>Bacillati</taxon>
        <taxon>Actinomycetota</taxon>
        <taxon>Actinomycetes</taxon>
        <taxon>Jiangellales</taxon>
        <taxon>Jiangellaceae</taxon>
        <taxon>Phytoactinopolyspora</taxon>
    </lineage>
</organism>
<dbReference type="Pfam" id="PF00528">
    <property type="entry name" value="BPD_transp_1"/>
    <property type="match status" value="1"/>
</dbReference>
<accession>A0A6L9SG25</accession>
<feature type="domain" description="ABC transmembrane type-1" evidence="9">
    <location>
        <begin position="84"/>
        <end position="277"/>
    </location>
</feature>